<accession>A0A934IHL5</accession>
<name>A0A934IHL5_9RHOB</name>
<dbReference type="EMBL" id="JAEKPD010000002">
    <property type="protein sequence ID" value="MBJ3762029.1"/>
    <property type="molecule type" value="Genomic_DNA"/>
</dbReference>
<evidence type="ECO:0000313" key="3">
    <source>
        <dbReference type="Proteomes" id="UP000642488"/>
    </source>
</evidence>
<keyword evidence="3" id="KW-1185">Reference proteome</keyword>
<evidence type="ECO:0000313" key="2">
    <source>
        <dbReference type="EMBL" id="MBJ3762029.1"/>
    </source>
</evidence>
<feature type="domain" description="DUF6285" evidence="1">
    <location>
        <begin position="24"/>
        <end position="116"/>
    </location>
</feature>
<dbReference type="InterPro" id="IPR046252">
    <property type="entry name" value="DUF6285"/>
</dbReference>
<protein>
    <recommendedName>
        <fullName evidence="1">DUF6285 domain-containing protein</fullName>
    </recommendedName>
</protein>
<dbReference type="Pfam" id="PF19802">
    <property type="entry name" value="DUF6285"/>
    <property type="match status" value="1"/>
</dbReference>
<organism evidence="2 3">
    <name type="scientific">Palleronia pontilimi</name>
    <dbReference type="NCBI Taxonomy" id="1964209"/>
    <lineage>
        <taxon>Bacteria</taxon>
        <taxon>Pseudomonadati</taxon>
        <taxon>Pseudomonadota</taxon>
        <taxon>Alphaproteobacteria</taxon>
        <taxon>Rhodobacterales</taxon>
        <taxon>Roseobacteraceae</taxon>
        <taxon>Palleronia</taxon>
    </lineage>
</organism>
<proteinExistence type="predicted"/>
<sequence>MRDAPFTADLIATARAELKAAILPQLSGDAAYAGAMVANALGIALRDLEGDDGADAAERAALRALLDCDTDDLARLNADFADGLRQGRFDPGQDGHDAARRILWMQTRARLARVKPAVLAARDETSAER</sequence>
<gene>
    <name evidence="2" type="ORF">ILP92_04615</name>
</gene>
<dbReference type="Proteomes" id="UP000642488">
    <property type="component" value="Unassembled WGS sequence"/>
</dbReference>
<comment type="caution">
    <text evidence="2">The sequence shown here is derived from an EMBL/GenBank/DDBJ whole genome shotgun (WGS) entry which is preliminary data.</text>
</comment>
<dbReference type="AlphaFoldDB" id="A0A934IHL5"/>
<reference evidence="2" key="1">
    <citation type="submission" date="2020-12" db="EMBL/GenBank/DDBJ databases">
        <title>Bacterial taxonomy.</title>
        <authorList>
            <person name="Pan X."/>
        </authorList>
    </citation>
    <scope>NUCLEOTIDE SEQUENCE</scope>
    <source>
        <strain evidence="2">KCTC 52957</strain>
    </source>
</reference>
<dbReference type="RefSeq" id="WP_198915188.1">
    <property type="nucleotide sequence ID" value="NZ_JAEKPD010000002.1"/>
</dbReference>
<evidence type="ECO:0000259" key="1">
    <source>
        <dbReference type="Pfam" id="PF19802"/>
    </source>
</evidence>